<dbReference type="Proteomes" id="UP000035268">
    <property type="component" value="Chromosome"/>
</dbReference>
<organism evidence="4 5">
    <name type="scientific">Kiritimatiella glycovorans</name>
    <dbReference type="NCBI Taxonomy" id="1307763"/>
    <lineage>
        <taxon>Bacteria</taxon>
        <taxon>Pseudomonadati</taxon>
        <taxon>Kiritimatiellota</taxon>
        <taxon>Kiritimatiellia</taxon>
        <taxon>Kiritimatiellales</taxon>
        <taxon>Kiritimatiellaceae</taxon>
        <taxon>Kiritimatiella</taxon>
    </lineage>
</organism>
<dbReference type="InterPro" id="IPR028098">
    <property type="entry name" value="Glyco_trans_4-like_N"/>
</dbReference>
<protein>
    <submittedName>
        <fullName evidence="4">Glycosyl transferase group 1</fullName>
    </submittedName>
</protein>
<dbReference type="Pfam" id="PF13692">
    <property type="entry name" value="Glyco_trans_1_4"/>
    <property type="match status" value="1"/>
</dbReference>
<dbReference type="RefSeq" id="WP_052882748.1">
    <property type="nucleotide sequence ID" value="NZ_CP010904.1"/>
</dbReference>
<keyword evidence="2 4" id="KW-0808">Transferase</keyword>
<evidence type="ECO:0000313" key="4">
    <source>
        <dbReference type="EMBL" id="AKJ65528.1"/>
    </source>
</evidence>
<dbReference type="STRING" id="1307763.L21SP4_02301"/>
<evidence type="ECO:0000259" key="3">
    <source>
        <dbReference type="Pfam" id="PF13579"/>
    </source>
</evidence>
<dbReference type="SUPFAM" id="SSF53756">
    <property type="entry name" value="UDP-Glycosyltransferase/glycogen phosphorylase"/>
    <property type="match status" value="1"/>
</dbReference>
<dbReference type="KEGG" id="vbl:L21SP4_02301"/>
<dbReference type="GO" id="GO:0016757">
    <property type="term" value="F:glycosyltransferase activity"/>
    <property type="evidence" value="ECO:0007669"/>
    <property type="project" value="UniProtKB-KW"/>
</dbReference>
<accession>A0A0G3EGP7</accession>
<sequence length="410" mass="46527">MHVCMFIWNFRPGPQGGAEHQCWKLARELVRQGVECTVLTRRSLLRSPRREETEGVHIRRIGLFGPLRTRMDRWRDRWRDRHGGDDGHTSSGTENVRAHGPLSLFRTIDYLCFLVSAYRYFEQHRKTIDLIHVHGEYWMAGFARHFGLKWRIPVLMKEALCPVFRPTNRDVPGWRRWERLRTNHWYAAMHAGIRSELMERGVPGDRIFDVPNGVDMPGERSALESPVALCASNFTQGAAHKGFDLLFRAWAGVAGTLDGVRLVIAGRGSMQAWRQYAEDTGCGDSIEFAGHVNDMDQIYLKAAVLLLPSRMEGISNTLLEAQSYGIPAVAFDLPGNRAVIEPGLNGEIVASEDHEAMAAAATRLLGDKRLRKRMGDAARERAEETFAMPVVASRMKTVYTDIIRKNDYEL</sequence>
<reference evidence="4 5" key="2">
    <citation type="journal article" date="2016" name="ISME J.">
        <title>Characterization of the first cultured representative of Verrucomicrobia subdivision 5 indicates the proposal of a novel phylum.</title>
        <authorList>
            <person name="Spring S."/>
            <person name="Bunk B."/>
            <person name="Sproer C."/>
            <person name="Schumann P."/>
            <person name="Rohde M."/>
            <person name="Tindall B.J."/>
            <person name="Klenk H.P."/>
        </authorList>
    </citation>
    <scope>NUCLEOTIDE SEQUENCE [LARGE SCALE GENOMIC DNA]</scope>
    <source>
        <strain evidence="4 5">L21-Fru-AB</strain>
    </source>
</reference>
<keyword evidence="1" id="KW-0328">Glycosyltransferase</keyword>
<gene>
    <name evidence="4" type="ORF">L21SP4_02301</name>
</gene>
<evidence type="ECO:0000256" key="1">
    <source>
        <dbReference type="ARBA" id="ARBA00022676"/>
    </source>
</evidence>
<name>A0A0G3EGP7_9BACT</name>
<dbReference type="Gene3D" id="3.40.50.2000">
    <property type="entry name" value="Glycogen Phosphorylase B"/>
    <property type="match status" value="2"/>
</dbReference>
<feature type="domain" description="Glycosyltransferase subfamily 4-like N-terminal" evidence="3">
    <location>
        <begin position="16"/>
        <end position="213"/>
    </location>
</feature>
<evidence type="ECO:0000256" key="2">
    <source>
        <dbReference type="ARBA" id="ARBA00022679"/>
    </source>
</evidence>
<dbReference type="Pfam" id="PF13579">
    <property type="entry name" value="Glyco_trans_4_4"/>
    <property type="match status" value="1"/>
</dbReference>
<reference evidence="5" key="1">
    <citation type="submission" date="2015-02" db="EMBL/GenBank/DDBJ databases">
        <title>Description and complete genome sequence of the first cultured representative of the subdivision 5 of the Verrucomicrobia phylum.</title>
        <authorList>
            <person name="Spring S."/>
            <person name="Bunk B."/>
            <person name="Sproer C."/>
            <person name="Klenk H.-P."/>
        </authorList>
    </citation>
    <scope>NUCLEOTIDE SEQUENCE [LARGE SCALE GENOMIC DNA]</scope>
    <source>
        <strain evidence="5">L21-Fru-AB</strain>
    </source>
</reference>
<evidence type="ECO:0000313" key="5">
    <source>
        <dbReference type="Proteomes" id="UP000035268"/>
    </source>
</evidence>
<dbReference type="PANTHER" id="PTHR12526">
    <property type="entry name" value="GLYCOSYLTRANSFERASE"/>
    <property type="match status" value="1"/>
</dbReference>
<dbReference type="CDD" id="cd03801">
    <property type="entry name" value="GT4_PimA-like"/>
    <property type="match status" value="1"/>
</dbReference>
<proteinExistence type="predicted"/>
<keyword evidence="5" id="KW-1185">Reference proteome</keyword>
<dbReference type="AlphaFoldDB" id="A0A0G3EGP7"/>
<dbReference type="EMBL" id="CP010904">
    <property type="protein sequence ID" value="AKJ65528.1"/>
    <property type="molecule type" value="Genomic_DNA"/>
</dbReference>
<dbReference type="PANTHER" id="PTHR12526:SF510">
    <property type="entry name" value="D-INOSITOL 3-PHOSPHATE GLYCOSYLTRANSFERASE"/>
    <property type="match status" value="1"/>
</dbReference>